<dbReference type="GO" id="GO:0046872">
    <property type="term" value="F:metal ion binding"/>
    <property type="evidence" value="ECO:0007669"/>
    <property type="project" value="UniProtKB-KW"/>
</dbReference>
<evidence type="ECO:0000256" key="4">
    <source>
        <dbReference type="ARBA" id="ARBA00022842"/>
    </source>
</evidence>
<evidence type="ECO:0000256" key="2">
    <source>
        <dbReference type="ARBA" id="ARBA00022723"/>
    </source>
</evidence>
<gene>
    <name evidence="6" type="ORF">RRU01S_30_00340</name>
</gene>
<feature type="binding site" evidence="5">
    <location>
        <position position="70"/>
    </location>
    <ligand>
        <name>Mg(2+)</name>
        <dbReference type="ChEBI" id="CHEBI:18420"/>
        <label>1</label>
        <note>catalytic</note>
    </ligand>
</feature>
<protein>
    <submittedName>
        <fullName evidence="6">Putative inositol monophosphatase</fullName>
    </submittedName>
</protein>
<keyword evidence="2 5" id="KW-0479">Metal-binding</keyword>
<dbReference type="GO" id="GO:0008934">
    <property type="term" value="F:inositol monophosphate 1-phosphatase activity"/>
    <property type="evidence" value="ECO:0007669"/>
    <property type="project" value="TreeGrafter"/>
</dbReference>
<organism evidence="6 7">
    <name type="scientific">Agrobacterium rubi TR3 = NBRC 13261</name>
    <dbReference type="NCBI Taxonomy" id="1368415"/>
    <lineage>
        <taxon>Bacteria</taxon>
        <taxon>Pseudomonadati</taxon>
        <taxon>Pseudomonadota</taxon>
        <taxon>Alphaproteobacteria</taxon>
        <taxon>Hyphomicrobiales</taxon>
        <taxon>Rhizobiaceae</taxon>
        <taxon>Rhizobium/Agrobacterium group</taxon>
        <taxon>Agrobacterium</taxon>
    </lineage>
</organism>
<keyword evidence="4 5" id="KW-0460">Magnesium</keyword>
<sequence>MDAMNTRLERAVTVIEEAVELALHFFEARSTIATRTKGFQDFVSEADTSVERLVRDRLGAAFPGETVLGEEMGGVADDAYWIIDPIDGTANFLRGSPLWGISLGFVRNGRPELGVVAVPVFRDIYAAADGTGLLLNGKPLARHVPFEDVQVMSLGDSAAFDAEEVATLNVGLRHAGWVVESIRSTSIGLAFAARGIFDGHLQKLTTMWDIAGGVVLAREAGLDVRIGTRADSDIPWVAAATPSLMSATEALWPEIKNGRSTAAAAE</sequence>
<dbReference type="InterPro" id="IPR020583">
    <property type="entry name" value="Inositol_monoP_metal-BS"/>
</dbReference>
<evidence type="ECO:0000256" key="5">
    <source>
        <dbReference type="PIRSR" id="PIRSR600760-2"/>
    </source>
</evidence>
<feature type="binding site" evidence="5">
    <location>
        <position position="86"/>
    </location>
    <ligand>
        <name>Mg(2+)</name>
        <dbReference type="ChEBI" id="CHEBI:18420"/>
        <label>1</label>
        <note>catalytic</note>
    </ligand>
</feature>
<dbReference type="Pfam" id="PF00459">
    <property type="entry name" value="Inositol_P"/>
    <property type="match status" value="1"/>
</dbReference>
<comment type="caution">
    <text evidence="6">The sequence shown here is derived from an EMBL/GenBank/DDBJ whole genome shotgun (WGS) entry which is preliminary data.</text>
</comment>
<comment type="similarity">
    <text evidence="1">Belongs to the inositol monophosphatase superfamily.</text>
</comment>
<evidence type="ECO:0000256" key="3">
    <source>
        <dbReference type="ARBA" id="ARBA00022801"/>
    </source>
</evidence>
<dbReference type="PRINTS" id="PR00377">
    <property type="entry name" value="IMPHPHTASES"/>
</dbReference>
<dbReference type="EMBL" id="BBJU01000030">
    <property type="protein sequence ID" value="GAK73036.1"/>
    <property type="molecule type" value="Genomic_DNA"/>
</dbReference>
<dbReference type="Gene3D" id="3.40.190.80">
    <property type="match status" value="1"/>
</dbReference>
<dbReference type="GO" id="GO:0007165">
    <property type="term" value="P:signal transduction"/>
    <property type="evidence" value="ECO:0007669"/>
    <property type="project" value="TreeGrafter"/>
</dbReference>
<dbReference type="eggNOG" id="COG0483">
    <property type="taxonomic scope" value="Bacteria"/>
</dbReference>
<proteinExistence type="inferred from homology"/>
<evidence type="ECO:0000313" key="6">
    <source>
        <dbReference type="EMBL" id="GAK73036.1"/>
    </source>
</evidence>
<dbReference type="PANTHER" id="PTHR20854">
    <property type="entry name" value="INOSITOL MONOPHOSPHATASE"/>
    <property type="match status" value="1"/>
</dbReference>
<reference evidence="6 7" key="1">
    <citation type="submission" date="2014-08" db="EMBL/GenBank/DDBJ databases">
        <title>Whole genome shotgun sequence of Rhizobium rubi NBRC 13261.</title>
        <authorList>
            <person name="Katano-Makiyama Y."/>
            <person name="Hosoyama A."/>
            <person name="Hashimoto M."/>
            <person name="Hosoyama Y."/>
            <person name="Noguchi M."/>
            <person name="Tsuchikane K."/>
            <person name="Uohara A."/>
            <person name="Ohji S."/>
            <person name="Ichikawa N."/>
            <person name="Kimura A."/>
            <person name="Yamazoe A."/>
            <person name="Fujita N."/>
        </authorList>
    </citation>
    <scope>NUCLEOTIDE SEQUENCE [LARGE SCALE GENOMIC DNA]</scope>
    <source>
        <strain evidence="6 7">NBRC 13261</strain>
    </source>
</reference>
<dbReference type="AlphaFoldDB" id="A0A081D290"/>
<dbReference type="InterPro" id="IPR000760">
    <property type="entry name" value="Inositol_monophosphatase-like"/>
</dbReference>
<dbReference type="PANTHER" id="PTHR20854:SF4">
    <property type="entry name" value="INOSITOL-1-MONOPHOSPHATASE-RELATED"/>
    <property type="match status" value="1"/>
</dbReference>
<keyword evidence="3" id="KW-0378">Hydrolase</keyword>
<dbReference type="RefSeq" id="WP_174447698.1">
    <property type="nucleotide sequence ID" value="NZ_BBJU01000030.1"/>
</dbReference>
<evidence type="ECO:0000313" key="7">
    <source>
        <dbReference type="Proteomes" id="UP000028701"/>
    </source>
</evidence>
<feature type="binding site" evidence="5">
    <location>
        <position position="87"/>
    </location>
    <ligand>
        <name>Mg(2+)</name>
        <dbReference type="ChEBI" id="CHEBI:18420"/>
        <label>1</label>
        <note>catalytic</note>
    </ligand>
</feature>
<evidence type="ECO:0000256" key="1">
    <source>
        <dbReference type="ARBA" id="ARBA00009759"/>
    </source>
</evidence>
<dbReference type="Proteomes" id="UP000028701">
    <property type="component" value="Unassembled WGS sequence"/>
</dbReference>
<dbReference type="SUPFAM" id="SSF56655">
    <property type="entry name" value="Carbohydrate phosphatase"/>
    <property type="match status" value="1"/>
</dbReference>
<name>A0A081D290_9HYPH</name>
<dbReference type="PROSITE" id="PS00629">
    <property type="entry name" value="IMP_1"/>
    <property type="match status" value="1"/>
</dbReference>
<accession>A0A081D290</accession>
<dbReference type="GO" id="GO:0006020">
    <property type="term" value="P:inositol metabolic process"/>
    <property type="evidence" value="ECO:0007669"/>
    <property type="project" value="TreeGrafter"/>
</dbReference>
<comment type="cofactor">
    <cofactor evidence="5">
        <name>Mg(2+)</name>
        <dbReference type="ChEBI" id="CHEBI:18420"/>
    </cofactor>
</comment>
<feature type="binding site" evidence="5">
    <location>
        <position position="84"/>
    </location>
    <ligand>
        <name>Mg(2+)</name>
        <dbReference type="ChEBI" id="CHEBI:18420"/>
        <label>1</label>
        <note>catalytic</note>
    </ligand>
</feature>
<feature type="binding site" evidence="5">
    <location>
        <position position="209"/>
    </location>
    <ligand>
        <name>Mg(2+)</name>
        <dbReference type="ChEBI" id="CHEBI:18420"/>
        <label>1</label>
        <note>catalytic</note>
    </ligand>
</feature>
<dbReference type="Gene3D" id="3.30.540.10">
    <property type="entry name" value="Fructose-1,6-Bisphosphatase, subunit A, domain 1"/>
    <property type="match status" value="1"/>
</dbReference>